<reference evidence="2 3" key="1">
    <citation type="submission" date="2020-01" db="EMBL/GenBank/DDBJ databases">
        <title>Rhizobium genotypes associated with high levels of biological nitrogen fixation by grain legumes in a temperate-maritime cropping system.</title>
        <authorList>
            <person name="Maluk M."/>
            <person name="Francesc Ferrando Molina F."/>
            <person name="Lopez Del Egido L."/>
            <person name="Lafos M."/>
            <person name="Langarica-Fuentes A."/>
            <person name="Gebre Yohannes G."/>
            <person name="Young M.W."/>
            <person name="Martin P."/>
            <person name="Gantlett R."/>
            <person name="Kenicer G."/>
            <person name="Hawes C."/>
            <person name="Begg G.S."/>
            <person name="Quilliam R.S."/>
            <person name="Squire G.R."/>
            <person name="Poole P.S."/>
            <person name="Young P.W."/>
            <person name="Iannetta P.M."/>
            <person name="James E.K."/>
        </authorList>
    </citation>
    <scope>NUCLEOTIDE SEQUENCE [LARGE SCALE GENOMIC DNA]</scope>
    <source>
        <strain evidence="2 3">JHI944</strain>
    </source>
</reference>
<proteinExistence type="predicted"/>
<name>A0A6P0DUR7_RHILE</name>
<sequence length="146" mass="16702">VSGGAPQQGYAQPYPQQQAYQQQPYPQQPYPQQRTYAQQPYPQQQSYQQPYQPQPPQQAYAQQAYTNQGYGLVPYVPQPPAPYPVRNTQMQDEQTRQYPQPAQLQPLTVEEELAQINREQTSTVSGGIQFRNRDGENGLSNLTDIE</sequence>
<feature type="compositionally biased region" description="Polar residues" evidence="1">
    <location>
        <begin position="86"/>
        <end position="104"/>
    </location>
</feature>
<protein>
    <submittedName>
        <fullName evidence="2">Uncharacterized protein</fullName>
    </submittedName>
</protein>
<evidence type="ECO:0000256" key="1">
    <source>
        <dbReference type="SAM" id="MobiDB-lite"/>
    </source>
</evidence>
<dbReference type="AlphaFoldDB" id="A0A6P0DUR7"/>
<comment type="caution">
    <text evidence="2">The sequence shown here is derived from an EMBL/GenBank/DDBJ whole genome shotgun (WGS) entry which is preliminary data.</text>
</comment>
<accession>A0A6P0DUR7</accession>
<evidence type="ECO:0000313" key="2">
    <source>
        <dbReference type="EMBL" id="NEK55750.1"/>
    </source>
</evidence>
<feature type="non-terminal residue" evidence="2">
    <location>
        <position position="146"/>
    </location>
</feature>
<feature type="region of interest" description="Disordered" evidence="1">
    <location>
        <begin position="120"/>
        <end position="146"/>
    </location>
</feature>
<organism evidence="2 3">
    <name type="scientific">Rhizobium leguminosarum</name>
    <dbReference type="NCBI Taxonomy" id="384"/>
    <lineage>
        <taxon>Bacteria</taxon>
        <taxon>Pseudomonadati</taxon>
        <taxon>Pseudomonadota</taxon>
        <taxon>Alphaproteobacteria</taxon>
        <taxon>Hyphomicrobiales</taxon>
        <taxon>Rhizobiaceae</taxon>
        <taxon>Rhizobium/Agrobacterium group</taxon>
        <taxon>Rhizobium</taxon>
    </lineage>
</organism>
<feature type="compositionally biased region" description="Low complexity" evidence="1">
    <location>
        <begin position="1"/>
        <end position="65"/>
    </location>
</feature>
<gene>
    <name evidence="2" type="ORF">GUK36_41710</name>
</gene>
<dbReference type="Proteomes" id="UP000471409">
    <property type="component" value="Unassembled WGS sequence"/>
</dbReference>
<feature type="non-terminal residue" evidence="2">
    <location>
        <position position="1"/>
    </location>
</feature>
<dbReference type="EMBL" id="WXXP01000842">
    <property type="protein sequence ID" value="NEK55750.1"/>
    <property type="molecule type" value="Genomic_DNA"/>
</dbReference>
<evidence type="ECO:0000313" key="3">
    <source>
        <dbReference type="Proteomes" id="UP000471409"/>
    </source>
</evidence>
<feature type="region of interest" description="Disordered" evidence="1">
    <location>
        <begin position="1"/>
        <end position="104"/>
    </location>
</feature>